<evidence type="ECO:0000313" key="4">
    <source>
        <dbReference type="EMBL" id="KAK1792920.1"/>
    </source>
</evidence>
<dbReference type="InterPro" id="IPR003599">
    <property type="entry name" value="Ig_sub"/>
</dbReference>
<evidence type="ECO:0000313" key="5">
    <source>
        <dbReference type="Proteomes" id="UP001239994"/>
    </source>
</evidence>
<name>A0AAD8Z7T2_9TELE</name>
<dbReference type="Proteomes" id="UP001239994">
    <property type="component" value="Unassembled WGS sequence"/>
</dbReference>
<dbReference type="PANTHER" id="PTHR23268:SF102">
    <property type="entry name" value="IMMUNOGLOBULIN V-SET DOMAIN-CONTAINING PROTEIN"/>
    <property type="match status" value="1"/>
</dbReference>
<evidence type="ECO:0000259" key="3">
    <source>
        <dbReference type="PROSITE" id="PS50835"/>
    </source>
</evidence>
<reference evidence="4" key="1">
    <citation type="submission" date="2023-03" db="EMBL/GenBank/DDBJ databases">
        <title>Electrophorus voltai genome.</title>
        <authorList>
            <person name="Bian C."/>
        </authorList>
    </citation>
    <scope>NUCLEOTIDE SEQUENCE</scope>
    <source>
        <strain evidence="4">CB-2022</strain>
        <tissue evidence="4">Muscle</tissue>
    </source>
</reference>
<dbReference type="GO" id="GO:0005886">
    <property type="term" value="C:plasma membrane"/>
    <property type="evidence" value="ECO:0007669"/>
    <property type="project" value="TreeGrafter"/>
</dbReference>
<comment type="caution">
    <text evidence="4">The sequence shown here is derived from an EMBL/GenBank/DDBJ whole genome shotgun (WGS) entry which is preliminary data.</text>
</comment>
<dbReference type="SMART" id="SM00409">
    <property type="entry name" value="IG"/>
    <property type="match status" value="2"/>
</dbReference>
<dbReference type="Gene3D" id="2.60.40.10">
    <property type="entry name" value="Immunoglobulins"/>
    <property type="match status" value="3"/>
</dbReference>
<dbReference type="SUPFAM" id="SSF48726">
    <property type="entry name" value="Immunoglobulin"/>
    <property type="match status" value="3"/>
</dbReference>
<sequence>MITHPRGSLPPGLWVDPSSVAGKSAEGKGFELPLSPLDIPMLHPTALSLVGVVPLSPRQTIFTSHSRAYAHTCFCQKTSSMISIVFTLSFSLQCVTVLAGENGVTQSRSVLWALKGNSAEINCSHNKGLSYYGMYWYRQHQGKAMEVIVYTSTISAPDFGSFDERKFSAIKEVAENGSFTVKNLDSDDSALYFCASDFEYTWLLCEQAGWSGGSSRGTLTSCALCERAPILLNQLWSRVKMDRFMSSYNTILWYYQKQGGQSIHLIGYTFHESPNLENPKEKRFKMAGDGKKSVSLEISELSVNDSAVYFCAASFVICKDVHQTPPDVLCLPEMSVNLTCSHKISNYNTILWYRRAHGDTILKPIGYVRLTSNKQIEKEYEGHFNVAGDGESAASLEILQVRQEEDSAVYFCSAYYSQCLINTPGRAKSLIK</sequence>
<keyword evidence="1" id="KW-0732">Signal</keyword>
<protein>
    <recommendedName>
        <fullName evidence="3">Ig-like domain-containing protein</fullName>
    </recommendedName>
</protein>
<dbReference type="GO" id="GO:0007166">
    <property type="term" value="P:cell surface receptor signaling pathway"/>
    <property type="evidence" value="ECO:0007669"/>
    <property type="project" value="TreeGrafter"/>
</dbReference>
<dbReference type="AlphaFoldDB" id="A0AAD8Z7T2"/>
<dbReference type="InterPro" id="IPR036179">
    <property type="entry name" value="Ig-like_dom_sf"/>
</dbReference>
<dbReference type="SMART" id="SM00406">
    <property type="entry name" value="IGv"/>
    <property type="match status" value="3"/>
</dbReference>
<gene>
    <name evidence="4" type="ORF">P4O66_001646</name>
</gene>
<dbReference type="Pfam" id="PF07686">
    <property type="entry name" value="V-set"/>
    <property type="match status" value="3"/>
</dbReference>
<organism evidence="4 5">
    <name type="scientific">Electrophorus voltai</name>
    <dbReference type="NCBI Taxonomy" id="2609070"/>
    <lineage>
        <taxon>Eukaryota</taxon>
        <taxon>Metazoa</taxon>
        <taxon>Chordata</taxon>
        <taxon>Craniata</taxon>
        <taxon>Vertebrata</taxon>
        <taxon>Euteleostomi</taxon>
        <taxon>Actinopterygii</taxon>
        <taxon>Neopterygii</taxon>
        <taxon>Teleostei</taxon>
        <taxon>Ostariophysi</taxon>
        <taxon>Gymnotiformes</taxon>
        <taxon>Gymnotoidei</taxon>
        <taxon>Gymnotidae</taxon>
        <taxon>Electrophorus</taxon>
    </lineage>
</organism>
<proteinExistence type="predicted"/>
<keyword evidence="5" id="KW-1185">Reference proteome</keyword>
<keyword evidence="2" id="KW-0391">Immunity</keyword>
<dbReference type="PANTHER" id="PTHR23268">
    <property type="entry name" value="T-CELL RECEPTOR BETA CHAIN"/>
    <property type="match status" value="1"/>
</dbReference>
<evidence type="ECO:0000256" key="2">
    <source>
        <dbReference type="ARBA" id="ARBA00022859"/>
    </source>
</evidence>
<accession>A0AAD8Z7T2</accession>
<dbReference type="InterPro" id="IPR007110">
    <property type="entry name" value="Ig-like_dom"/>
</dbReference>
<evidence type="ECO:0000256" key="1">
    <source>
        <dbReference type="ARBA" id="ARBA00022729"/>
    </source>
</evidence>
<dbReference type="InterPro" id="IPR013783">
    <property type="entry name" value="Ig-like_fold"/>
</dbReference>
<feature type="domain" description="Ig-like" evidence="3">
    <location>
        <begin position="115"/>
        <end position="194"/>
    </location>
</feature>
<dbReference type="InterPro" id="IPR013106">
    <property type="entry name" value="Ig_V-set"/>
</dbReference>
<dbReference type="EMBL" id="JAROKS010000018">
    <property type="protein sequence ID" value="KAK1792920.1"/>
    <property type="molecule type" value="Genomic_DNA"/>
</dbReference>
<dbReference type="GO" id="GO:0002376">
    <property type="term" value="P:immune system process"/>
    <property type="evidence" value="ECO:0007669"/>
    <property type="project" value="UniProtKB-KW"/>
</dbReference>
<dbReference type="PROSITE" id="PS50835">
    <property type="entry name" value="IG_LIKE"/>
    <property type="match status" value="1"/>
</dbReference>
<dbReference type="InterPro" id="IPR050413">
    <property type="entry name" value="TCR_beta_variable"/>
</dbReference>